<dbReference type="AlphaFoldDB" id="H6QUJ9"/>
<proteinExistence type="predicted"/>
<dbReference type="RefSeq" id="XP_003888807.1">
    <property type="nucleotide sequence ID" value="XM_003888758.1"/>
</dbReference>
<dbReference type="KEGG" id="pgr:PGTG_22429"/>
<dbReference type="VEuPathDB" id="FungiDB:PGTG_22429"/>
<keyword evidence="2" id="KW-1185">Reference proteome</keyword>
<evidence type="ECO:0000313" key="2">
    <source>
        <dbReference type="Proteomes" id="UP000008783"/>
    </source>
</evidence>
<dbReference type="InParanoid" id="H6QUJ9"/>
<organism evidence="1 2">
    <name type="scientific">Puccinia graminis f. sp. tritici (strain CRL 75-36-700-3 / race SCCL)</name>
    <name type="common">Black stem rust fungus</name>
    <dbReference type="NCBI Taxonomy" id="418459"/>
    <lineage>
        <taxon>Eukaryota</taxon>
        <taxon>Fungi</taxon>
        <taxon>Dikarya</taxon>
        <taxon>Basidiomycota</taxon>
        <taxon>Pucciniomycotina</taxon>
        <taxon>Pucciniomycetes</taxon>
        <taxon>Pucciniales</taxon>
        <taxon>Pucciniaceae</taxon>
        <taxon>Puccinia</taxon>
    </lineage>
</organism>
<sequence length="63" mass="7346">MAYFVGRCLYYKTAGLELMEPRRLDKKALYFDSQSKVIGVMFYGAIPEFGNRNLDRQSKACQR</sequence>
<dbReference type="HOGENOM" id="CLU_2886861_0_0_1"/>
<evidence type="ECO:0000313" key="1">
    <source>
        <dbReference type="EMBL" id="EHS64711.1"/>
    </source>
</evidence>
<gene>
    <name evidence="1" type="ORF">PGTG_22429</name>
</gene>
<accession>H6QUJ9</accession>
<dbReference type="Proteomes" id="UP000008783">
    <property type="component" value="Unassembled WGS sequence"/>
</dbReference>
<reference evidence="2" key="1">
    <citation type="journal article" date="2011" name="Proc. Natl. Acad. Sci. U.S.A.">
        <title>Obligate biotrophy features unraveled by the genomic analysis of rust fungi.</title>
        <authorList>
            <person name="Duplessis S."/>
            <person name="Cuomo C.A."/>
            <person name="Lin Y.-C."/>
            <person name="Aerts A."/>
            <person name="Tisserant E."/>
            <person name="Veneault-Fourrey C."/>
            <person name="Joly D.L."/>
            <person name="Hacquard S."/>
            <person name="Amselem J."/>
            <person name="Cantarel B.L."/>
            <person name="Chiu R."/>
            <person name="Coutinho P.M."/>
            <person name="Feau N."/>
            <person name="Field M."/>
            <person name="Frey P."/>
            <person name="Gelhaye E."/>
            <person name="Goldberg J."/>
            <person name="Grabherr M.G."/>
            <person name="Kodira C.D."/>
            <person name="Kohler A."/>
            <person name="Kuees U."/>
            <person name="Lindquist E.A."/>
            <person name="Lucas S.M."/>
            <person name="Mago R."/>
            <person name="Mauceli E."/>
            <person name="Morin E."/>
            <person name="Murat C."/>
            <person name="Pangilinan J.L."/>
            <person name="Park R."/>
            <person name="Pearson M."/>
            <person name="Quesneville H."/>
            <person name="Rouhier N."/>
            <person name="Sakthikumar S."/>
            <person name="Salamov A.A."/>
            <person name="Schmutz J."/>
            <person name="Selles B."/>
            <person name="Shapiro H."/>
            <person name="Tanguay P."/>
            <person name="Tuskan G.A."/>
            <person name="Henrissat B."/>
            <person name="Van de Peer Y."/>
            <person name="Rouze P."/>
            <person name="Ellis J.G."/>
            <person name="Dodds P.N."/>
            <person name="Schein J.E."/>
            <person name="Zhong S."/>
            <person name="Hamelin R.C."/>
            <person name="Grigoriev I.V."/>
            <person name="Szabo L.J."/>
            <person name="Martin F."/>
        </authorList>
    </citation>
    <scope>NUCLEOTIDE SEQUENCE [LARGE SCALE GENOMIC DNA]</scope>
    <source>
        <strain evidence="2">CRL 75-36-700-3 / race SCCL</strain>
    </source>
</reference>
<dbReference type="GeneID" id="13541574"/>
<protein>
    <submittedName>
        <fullName evidence="1">Uncharacterized protein</fullName>
    </submittedName>
</protein>
<dbReference type="EMBL" id="DS178344">
    <property type="protein sequence ID" value="EHS64711.1"/>
    <property type="molecule type" value="Genomic_DNA"/>
</dbReference>
<name>H6QUJ9_PUCGT</name>